<dbReference type="PANTHER" id="PTHR11360:SF224">
    <property type="entry name" value="MAJOR FACILITATOR SUPERFAMILY (MFS) PROFILE DOMAIN-CONTAINING PROTEIN-RELATED"/>
    <property type="match status" value="1"/>
</dbReference>
<feature type="transmembrane region" description="Helical" evidence="7">
    <location>
        <begin position="338"/>
        <end position="357"/>
    </location>
</feature>
<evidence type="ECO:0000313" key="9">
    <source>
        <dbReference type="EMBL" id="KZL81496.1"/>
    </source>
</evidence>
<feature type="transmembrane region" description="Helical" evidence="7">
    <location>
        <begin position="71"/>
        <end position="91"/>
    </location>
</feature>
<dbReference type="Pfam" id="PF07690">
    <property type="entry name" value="MFS_1"/>
    <property type="match status" value="1"/>
</dbReference>
<gene>
    <name evidence="9" type="ORF">CI238_11892</name>
</gene>
<evidence type="ECO:0000256" key="4">
    <source>
        <dbReference type="ARBA" id="ARBA00022692"/>
    </source>
</evidence>
<protein>
    <submittedName>
        <fullName evidence="9">Major facilitator superfamily transporter</fullName>
    </submittedName>
</protein>
<organism evidence="9 10">
    <name type="scientific">Colletotrichum incanum</name>
    <name type="common">Soybean anthracnose fungus</name>
    <dbReference type="NCBI Taxonomy" id="1573173"/>
    <lineage>
        <taxon>Eukaryota</taxon>
        <taxon>Fungi</taxon>
        <taxon>Dikarya</taxon>
        <taxon>Ascomycota</taxon>
        <taxon>Pezizomycotina</taxon>
        <taxon>Sordariomycetes</taxon>
        <taxon>Hypocreomycetidae</taxon>
        <taxon>Glomerellales</taxon>
        <taxon>Glomerellaceae</taxon>
        <taxon>Colletotrichum</taxon>
        <taxon>Colletotrichum spaethianum species complex</taxon>
    </lineage>
</organism>
<dbReference type="EMBL" id="LFIW01001629">
    <property type="protein sequence ID" value="KZL81496.1"/>
    <property type="molecule type" value="Genomic_DNA"/>
</dbReference>
<feature type="transmembrane region" description="Helical" evidence="7">
    <location>
        <begin position="363"/>
        <end position="390"/>
    </location>
</feature>
<comment type="similarity">
    <text evidence="2">Belongs to the major facilitator superfamily. Monocarboxylate porter (TC 2.A.1.13) family.</text>
</comment>
<evidence type="ECO:0000256" key="6">
    <source>
        <dbReference type="ARBA" id="ARBA00023136"/>
    </source>
</evidence>
<evidence type="ECO:0000313" key="10">
    <source>
        <dbReference type="Proteomes" id="UP000076584"/>
    </source>
</evidence>
<reference evidence="9 10" key="1">
    <citation type="submission" date="2015-06" db="EMBL/GenBank/DDBJ databases">
        <title>Survival trade-offs in plant roots during colonization by closely related pathogenic and mutualistic fungi.</title>
        <authorList>
            <person name="Hacquard S."/>
            <person name="Kracher B."/>
            <person name="Hiruma K."/>
            <person name="Weinman A."/>
            <person name="Muench P."/>
            <person name="Garrido Oter R."/>
            <person name="Ver Loren van Themaat E."/>
            <person name="Dallerey J.-F."/>
            <person name="Damm U."/>
            <person name="Henrissat B."/>
            <person name="Lespinet O."/>
            <person name="Thon M."/>
            <person name="Kemen E."/>
            <person name="McHardy A.C."/>
            <person name="Schulze-Lefert P."/>
            <person name="O'Connell R.J."/>
        </authorList>
    </citation>
    <scope>NUCLEOTIDE SEQUENCE [LARGE SCALE GENOMIC DNA]</scope>
    <source>
        <strain evidence="9 10">MAFF 238704</strain>
    </source>
</reference>
<dbReference type="PROSITE" id="PS50850">
    <property type="entry name" value="MFS"/>
    <property type="match status" value="1"/>
</dbReference>
<comment type="caution">
    <text evidence="9">The sequence shown here is derived from an EMBL/GenBank/DDBJ whole genome shotgun (WGS) entry which is preliminary data.</text>
</comment>
<evidence type="ECO:0000256" key="7">
    <source>
        <dbReference type="SAM" id="Phobius"/>
    </source>
</evidence>
<dbReference type="Proteomes" id="UP000076584">
    <property type="component" value="Unassembled WGS sequence"/>
</dbReference>
<keyword evidence="3" id="KW-0813">Transport</keyword>
<dbReference type="GO" id="GO:0022857">
    <property type="term" value="F:transmembrane transporter activity"/>
    <property type="evidence" value="ECO:0007669"/>
    <property type="project" value="InterPro"/>
</dbReference>
<dbReference type="InterPro" id="IPR020846">
    <property type="entry name" value="MFS_dom"/>
</dbReference>
<feature type="transmembrane region" description="Helical" evidence="7">
    <location>
        <begin position="231"/>
        <end position="253"/>
    </location>
</feature>
<evidence type="ECO:0000256" key="3">
    <source>
        <dbReference type="ARBA" id="ARBA00022448"/>
    </source>
</evidence>
<dbReference type="GO" id="GO:0016020">
    <property type="term" value="C:membrane"/>
    <property type="evidence" value="ECO:0007669"/>
    <property type="project" value="UniProtKB-SubCell"/>
</dbReference>
<evidence type="ECO:0000256" key="2">
    <source>
        <dbReference type="ARBA" id="ARBA00006727"/>
    </source>
</evidence>
<dbReference type="InterPro" id="IPR036259">
    <property type="entry name" value="MFS_trans_sf"/>
</dbReference>
<feature type="transmembrane region" description="Helical" evidence="7">
    <location>
        <begin position="111"/>
        <end position="130"/>
    </location>
</feature>
<dbReference type="InterPro" id="IPR050327">
    <property type="entry name" value="Proton-linked_MCT"/>
</dbReference>
<evidence type="ECO:0000256" key="1">
    <source>
        <dbReference type="ARBA" id="ARBA00004141"/>
    </source>
</evidence>
<feature type="domain" description="Major facilitator superfamily (MFS) profile" evidence="8">
    <location>
        <begin position="74"/>
        <end position="462"/>
    </location>
</feature>
<proteinExistence type="inferred from homology"/>
<evidence type="ECO:0000256" key="5">
    <source>
        <dbReference type="ARBA" id="ARBA00022989"/>
    </source>
</evidence>
<feature type="transmembrane region" description="Helical" evidence="7">
    <location>
        <begin position="402"/>
        <end position="421"/>
    </location>
</feature>
<dbReference type="CDD" id="cd17352">
    <property type="entry name" value="MFS_MCT_SLC16"/>
    <property type="match status" value="1"/>
</dbReference>
<keyword evidence="5 7" id="KW-1133">Transmembrane helix</keyword>
<comment type="subcellular location">
    <subcellularLocation>
        <location evidence="1">Membrane</location>
        <topology evidence="1">Multi-pass membrane protein</topology>
    </subcellularLocation>
</comment>
<accession>A0A167BMG8</accession>
<keyword evidence="4 7" id="KW-0812">Transmembrane</keyword>
<name>A0A167BMG8_COLIC</name>
<feature type="transmembrane region" description="Helical" evidence="7">
    <location>
        <begin position="433"/>
        <end position="452"/>
    </location>
</feature>
<dbReference type="Gene3D" id="1.20.1250.20">
    <property type="entry name" value="MFS general substrate transporter like domains"/>
    <property type="match status" value="2"/>
</dbReference>
<keyword evidence="6 7" id="KW-0472">Membrane</keyword>
<sequence length="462" mass="49656">LPLSHKLRSIAPTMSSGEARDFVPRTEGNCAEFGTVSFSKASRTELGPAEEAAVHGGTPTETVAPDGGPSAWLVVSGVWCASFCTFGWVNSIGSFQDFYQNNLLKNYSTSAVAWIPSLQIFFMNALGPLIGTIYDNYGPKQLMLVGTFLHVFGLMMTSLATEYYSILLTQGVCSAVGVACISQPSLSTINTWFNLKRGTAYGVLSTGSSIGGVIFPIMISRLVPQVGFPWTMRICGFIIMCLLTVANLTVENFKSPKPQKVNMRYMVRPLREPPFALLLAGLFLFTYGLYVPVNYLPVQLLNAGVSQQLAENIIPVFNASSLFGRLFSGVVGDRIGRFNIFIIVCYLSGVWALAVWIPSHAAAGLIAFAVLFGFCSGSYVSLMAALIAQISPANEIGLRTGIIYLAASIGGLTTNPINGAIFDEPNGEVGIKVFSGVFCIVSATFITAARVYHTGFSLFVNF</sequence>
<feature type="transmembrane region" description="Helical" evidence="7">
    <location>
        <begin position="198"/>
        <end position="219"/>
    </location>
</feature>
<feature type="non-terminal residue" evidence="9">
    <location>
        <position position="1"/>
    </location>
</feature>
<feature type="transmembrane region" description="Helical" evidence="7">
    <location>
        <begin position="274"/>
        <end position="293"/>
    </location>
</feature>
<feature type="transmembrane region" description="Helical" evidence="7">
    <location>
        <begin position="142"/>
        <end position="160"/>
    </location>
</feature>
<dbReference type="PANTHER" id="PTHR11360">
    <property type="entry name" value="MONOCARBOXYLATE TRANSPORTER"/>
    <property type="match status" value="1"/>
</dbReference>
<keyword evidence="10" id="KW-1185">Reference proteome</keyword>
<evidence type="ECO:0000259" key="8">
    <source>
        <dbReference type="PROSITE" id="PS50850"/>
    </source>
</evidence>
<dbReference type="InterPro" id="IPR011701">
    <property type="entry name" value="MFS"/>
</dbReference>
<dbReference type="SUPFAM" id="SSF103473">
    <property type="entry name" value="MFS general substrate transporter"/>
    <property type="match status" value="1"/>
</dbReference>
<dbReference type="AlphaFoldDB" id="A0A167BMG8"/>